<dbReference type="RefSeq" id="WP_073476886.1">
    <property type="nucleotide sequence ID" value="NZ_FQZU01000018.1"/>
</dbReference>
<dbReference type="InterPro" id="IPR042099">
    <property type="entry name" value="ANL_N_sf"/>
</dbReference>
<evidence type="ECO:0000259" key="1">
    <source>
        <dbReference type="Pfam" id="PF04443"/>
    </source>
</evidence>
<sequence length="475" mass="52820">MTAHPDQALKQAQDGLKKIMVQWAATKTCDQDKALKLREQAASANYLRYRRNIPYFAKVCSMAGMNGDNPGLDQIIEHCMIPDDIFKSYPQGFLDDRDFRGMNRWLARVGDVRPSKASGEARNMDQWLDLLEKEGIHLVFSSGTSGNMSFVPRDESTWRHFLKNSLLYTPMAAADQGVIPSWKKLALKLLCQNIEPDSLLSLADRYGRLIFRDFDGYFCNFSGGAQGIQLVGQELAKYCRNAFFLYDAPLSPMAVRGVIRGAAAPEEQAVIDAFLNTTVHDKKANYHRMLSALEKSSKRGRKAIIFGTPYLLLEICQEVKAHKLNLRLKKGSAVFFGGGWKSFDGNRIPEEELVGLIGESLGIERNFIAEGYSMTEIQGLMLRCPEGRYHVPPHFETVILDPELRPMDGDDVTGTLGIIDPFAESYPGFLITGDHVRRVNEGCPCGRSGPAIISIARSPGREIKGCGGIMAKINA</sequence>
<dbReference type="SUPFAM" id="SSF56801">
    <property type="entry name" value="Acetyl-CoA synthetase-like"/>
    <property type="match status" value="1"/>
</dbReference>
<dbReference type="Gene3D" id="3.40.50.12780">
    <property type="entry name" value="N-terminal domain of ligase-like"/>
    <property type="match status" value="1"/>
</dbReference>
<name>A0A1M6PTG1_9BACT</name>
<dbReference type="STRING" id="1121393.SAMN02745216_02897"/>
<dbReference type="Pfam" id="PF04443">
    <property type="entry name" value="LuxE"/>
    <property type="match status" value="1"/>
</dbReference>
<feature type="domain" description="Acyl-protein synthetase LuxE" evidence="1">
    <location>
        <begin position="287"/>
        <end position="471"/>
    </location>
</feature>
<dbReference type="GO" id="GO:0008218">
    <property type="term" value="P:bioluminescence"/>
    <property type="evidence" value="ECO:0007669"/>
    <property type="project" value="InterPro"/>
</dbReference>
<organism evidence="2 3">
    <name type="scientific">Desulfatibacillum alkenivorans DSM 16219</name>
    <dbReference type="NCBI Taxonomy" id="1121393"/>
    <lineage>
        <taxon>Bacteria</taxon>
        <taxon>Pseudomonadati</taxon>
        <taxon>Thermodesulfobacteriota</taxon>
        <taxon>Desulfobacteria</taxon>
        <taxon>Desulfobacterales</taxon>
        <taxon>Desulfatibacillaceae</taxon>
        <taxon>Desulfatibacillum</taxon>
    </lineage>
</organism>
<dbReference type="InterPro" id="IPR007534">
    <property type="entry name" value="LuxE"/>
</dbReference>
<protein>
    <submittedName>
        <fullName evidence="2">Acyl-protein synthetase, LuxE</fullName>
    </submittedName>
</protein>
<dbReference type="Proteomes" id="UP000183994">
    <property type="component" value="Unassembled WGS sequence"/>
</dbReference>
<dbReference type="EMBL" id="FQZU01000018">
    <property type="protein sequence ID" value="SHK11202.1"/>
    <property type="molecule type" value="Genomic_DNA"/>
</dbReference>
<keyword evidence="3" id="KW-1185">Reference proteome</keyword>
<reference evidence="3" key="1">
    <citation type="submission" date="2016-11" db="EMBL/GenBank/DDBJ databases">
        <authorList>
            <person name="Varghese N."/>
            <person name="Submissions S."/>
        </authorList>
    </citation>
    <scope>NUCLEOTIDE SEQUENCE [LARGE SCALE GENOMIC DNA]</scope>
    <source>
        <strain evidence="3">DSM 16219</strain>
    </source>
</reference>
<dbReference type="GO" id="GO:0047474">
    <property type="term" value="F:long-chain fatty acid--protein ligase activity"/>
    <property type="evidence" value="ECO:0007669"/>
    <property type="project" value="InterPro"/>
</dbReference>
<dbReference type="AlphaFoldDB" id="A0A1M6PTG1"/>
<evidence type="ECO:0000313" key="3">
    <source>
        <dbReference type="Proteomes" id="UP000183994"/>
    </source>
</evidence>
<accession>A0A1M6PTG1</accession>
<proteinExistence type="predicted"/>
<evidence type="ECO:0000313" key="2">
    <source>
        <dbReference type="EMBL" id="SHK11202.1"/>
    </source>
</evidence>
<gene>
    <name evidence="2" type="ORF">SAMN02745216_02897</name>
</gene>